<dbReference type="AlphaFoldDB" id="A0A1H4JD07"/>
<keyword evidence="3" id="KW-1185">Reference proteome</keyword>
<name>A0A1H4JD07_9PSEU</name>
<feature type="transmembrane region" description="Helical" evidence="1">
    <location>
        <begin position="278"/>
        <end position="296"/>
    </location>
</feature>
<feature type="transmembrane region" description="Helical" evidence="1">
    <location>
        <begin position="334"/>
        <end position="352"/>
    </location>
</feature>
<dbReference type="OrthoDB" id="3285172at2"/>
<feature type="transmembrane region" description="Helical" evidence="1">
    <location>
        <begin position="364"/>
        <end position="380"/>
    </location>
</feature>
<feature type="transmembrane region" description="Helical" evidence="1">
    <location>
        <begin position="107"/>
        <end position="124"/>
    </location>
</feature>
<reference evidence="3" key="1">
    <citation type="submission" date="2016-10" db="EMBL/GenBank/DDBJ databases">
        <authorList>
            <person name="Varghese N."/>
            <person name="Submissions S."/>
        </authorList>
    </citation>
    <scope>NUCLEOTIDE SEQUENCE [LARGE SCALE GENOMIC DNA]</scope>
    <source>
        <strain evidence="3">DSM 44544</strain>
    </source>
</reference>
<dbReference type="RefSeq" id="WP_091305328.1">
    <property type="nucleotide sequence ID" value="NZ_FNSO01000003.1"/>
</dbReference>
<keyword evidence="1" id="KW-0472">Membrane</keyword>
<dbReference type="EMBL" id="FNSO01000003">
    <property type="protein sequence ID" value="SEB44194.1"/>
    <property type="molecule type" value="Genomic_DNA"/>
</dbReference>
<evidence type="ECO:0000256" key="1">
    <source>
        <dbReference type="SAM" id="Phobius"/>
    </source>
</evidence>
<feature type="transmembrane region" description="Helical" evidence="1">
    <location>
        <begin position="191"/>
        <end position="211"/>
    </location>
</feature>
<feature type="transmembrane region" description="Helical" evidence="1">
    <location>
        <begin position="77"/>
        <end position="95"/>
    </location>
</feature>
<proteinExistence type="predicted"/>
<keyword evidence="1" id="KW-1133">Transmembrane helix</keyword>
<feature type="transmembrane region" description="Helical" evidence="1">
    <location>
        <begin position="387"/>
        <end position="405"/>
    </location>
</feature>
<sequence>MLRRASWAWLLLLVPLALTIAWTGLNHDVRFVLGTLQTAGRAGLSPSEVFVHRPMAYRLVLAAGDAGSALPLPVREAVVRVLALGAVLLVSLLLRAGLRRYRPAQEATAVAAATGVALALAPNWDFLQPEWLAAVFAAGGVGAALRIPRLVPATVAGGVFLALAVLVKYTTAPTALVALGVVAVLDRRRALLTGVLGVPICLGLFGLTVLVEPREWRWLGELSSLNGGSPLSRGWALSDVQALAGTVLNEAVGVPAVALLPVSVAVLVRLAPGRRARLAWLLLPAAAVLVVLAAVVLQGQWFQYHLAALVPFAAALGALAVARWSAEHGGPSRALVLVAIVLGAGVPIVSAATTEWRLAHGTPVYAALTGLVVAGVLFAARDRGRTWPVVAVLAASAVFAVPVWPSAPYSFDGIHPDYTNSERVAAAELDERLIAPVRARIGADTPVVYLAFGDMAYFFGNPENCRYPAPVFVQRGTYIPAVRGLESYRENLACFEHPDARYLVVQPSWLALDRLPAEVAAGVRSRFDCDRPLPAGQLTVCPRR</sequence>
<dbReference type="Proteomes" id="UP000199622">
    <property type="component" value="Unassembled WGS sequence"/>
</dbReference>
<gene>
    <name evidence="2" type="ORF">SAMN04489727_1780</name>
</gene>
<feature type="transmembrane region" description="Helical" evidence="1">
    <location>
        <begin position="302"/>
        <end position="322"/>
    </location>
</feature>
<evidence type="ECO:0000313" key="3">
    <source>
        <dbReference type="Proteomes" id="UP000199622"/>
    </source>
</evidence>
<feature type="transmembrane region" description="Helical" evidence="1">
    <location>
        <begin position="159"/>
        <end position="185"/>
    </location>
</feature>
<protein>
    <recommendedName>
        <fullName evidence="4">4-amino-4-deoxy-L-arabinose transferase</fullName>
    </recommendedName>
</protein>
<keyword evidence="1" id="KW-0812">Transmembrane</keyword>
<accession>A0A1H4JD07</accession>
<evidence type="ECO:0000313" key="2">
    <source>
        <dbReference type="EMBL" id="SEB44194.1"/>
    </source>
</evidence>
<organism evidence="2 3">
    <name type="scientific">Amycolatopsis tolypomycina</name>
    <dbReference type="NCBI Taxonomy" id="208445"/>
    <lineage>
        <taxon>Bacteria</taxon>
        <taxon>Bacillati</taxon>
        <taxon>Actinomycetota</taxon>
        <taxon>Actinomycetes</taxon>
        <taxon>Pseudonocardiales</taxon>
        <taxon>Pseudonocardiaceae</taxon>
        <taxon>Amycolatopsis</taxon>
    </lineage>
</organism>
<evidence type="ECO:0008006" key="4">
    <source>
        <dbReference type="Google" id="ProtNLM"/>
    </source>
</evidence>
<dbReference type="STRING" id="208445.SAMN04489727_1780"/>